<dbReference type="InterPro" id="IPR046474">
    <property type="entry name" value="DUF6795"/>
</dbReference>
<feature type="domain" description="DUF6795" evidence="1">
    <location>
        <begin position="25"/>
        <end position="129"/>
    </location>
</feature>
<accession>A0A0P7DWB3</accession>
<dbReference type="EMBL" id="LJTC01000013">
    <property type="protein sequence ID" value="KPM81762.1"/>
    <property type="molecule type" value="Genomic_DNA"/>
</dbReference>
<dbReference type="Pfam" id="PF20598">
    <property type="entry name" value="DUF6795"/>
    <property type="match status" value="1"/>
</dbReference>
<reference evidence="2 3" key="1">
    <citation type="submission" date="2015-09" db="EMBL/GenBank/DDBJ databases">
        <title>Draft Genome Sequence of Pseudoalteromonas lipolytica UCD-48B.</title>
        <authorList>
            <person name="Krusor M."/>
            <person name="Coil D.A."/>
            <person name="Lang J.M."/>
            <person name="Eisen J.A."/>
            <person name="Alexiev A."/>
        </authorList>
    </citation>
    <scope>NUCLEOTIDE SEQUENCE [LARGE SCALE GENOMIC DNA]</scope>
    <source>
        <strain evidence="2 3">UCD-48B</strain>
    </source>
</reference>
<comment type="caution">
    <text evidence="2">The sequence shown here is derived from an EMBL/GenBank/DDBJ whole genome shotgun (WGS) entry which is preliminary data.</text>
</comment>
<proteinExistence type="predicted"/>
<dbReference type="RefSeq" id="WP_054554300.1">
    <property type="nucleotide sequence ID" value="NZ_LJTC01000013.1"/>
</dbReference>
<sequence>MSLLESFKKLGNYFGAYKVHLCSEVKGQVSENGKPLINAKIERLLCFSDGKYVENYVYTDDKGGFSFPEANIRSNQPAVPFAELFTSQIITLIHEGTKYILWTSRLSGTKYRHEYAKKLSCLKADISDEKVSFFFRNDEVQGYKLSAGGIARWDEDFEVIDLDSYYGLSEIESDDEDH</sequence>
<dbReference type="PATRIC" id="fig|570156.3.peg.1435"/>
<dbReference type="OrthoDB" id="6313843at2"/>
<name>A0A0P7DWB3_9GAMM</name>
<evidence type="ECO:0000313" key="3">
    <source>
        <dbReference type="Proteomes" id="UP000050378"/>
    </source>
</evidence>
<evidence type="ECO:0000313" key="2">
    <source>
        <dbReference type="EMBL" id="KPM81762.1"/>
    </source>
</evidence>
<gene>
    <name evidence="2" type="ORF">AOG27_17560</name>
</gene>
<organism evidence="2 3">
    <name type="scientific">Pseudoalteromonas lipolytica</name>
    <dbReference type="NCBI Taxonomy" id="570156"/>
    <lineage>
        <taxon>Bacteria</taxon>
        <taxon>Pseudomonadati</taxon>
        <taxon>Pseudomonadota</taxon>
        <taxon>Gammaproteobacteria</taxon>
        <taxon>Alteromonadales</taxon>
        <taxon>Pseudoalteromonadaceae</taxon>
        <taxon>Pseudoalteromonas</taxon>
    </lineage>
</organism>
<dbReference type="AlphaFoldDB" id="A0A0P7DWB3"/>
<dbReference type="Proteomes" id="UP000050378">
    <property type="component" value="Unassembled WGS sequence"/>
</dbReference>
<protein>
    <recommendedName>
        <fullName evidence="1">DUF6795 domain-containing protein</fullName>
    </recommendedName>
</protein>
<evidence type="ECO:0000259" key="1">
    <source>
        <dbReference type="Pfam" id="PF20598"/>
    </source>
</evidence>